<dbReference type="AlphaFoldDB" id="I4D1J9"/>
<gene>
    <name evidence="2" type="ordered locus">Desaci_0611</name>
</gene>
<dbReference type="InterPro" id="IPR016040">
    <property type="entry name" value="NAD(P)-bd_dom"/>
</dbReference>
<dbReference type="PRINTS" id="PR01713">
    <property type="entry name" value="NUCEPIMERASE"/>
</dbReference>
<dbReference type="InterPro" id="IPR045869">
    <property type="entry name" value="Arna-like_SDR_e"/>
</dbReference>
<dbReference type="KEGG" id="dai:Desaci_0611"/>
<feature type="domain" description="NAD(P)-binding" evidence="1">
    <location>
        <begin position="16"/>
        <end position="318"/>
    </location>
</feature>
<evidence type="ECO:0000259" key="1">
    <source>
        <dbReference type="Pfam" id="PF16363"/>
    </source>
</evidence>
<dbReference type="STRING" id="646529.Desaci_0611"/>
<dbReference type="Gene3D" id="3.40.50.720">
    <property type="entry name" value="NAD(P)-binding Rossmann-like Domain"/>
    <property type="match status" value="1"/>
</dbReference>
<dbReference type="InterPro" id="IPR036291">
    <property type="entry name" value="NAD(P)-bd_dom_sf"/>
</dbReference>
<dbReference type="Proteomes" id="UP000002892">
    <property type="component" value="Chromosome"/>
</dbReference>
<protein>
    <submittedName>
        <fullName evidence="2">Nucleoside-diphosphate-sugar epimerase</fullName>
    </submittedName>
</protein>
<dbReference type="EMBL" id="CP003639">
    <property type="protein sequence ID" value="AFM39673.1"/>
    <property type="molecule type" value="Genomic_DNA"/>
</dbReference>
<dbReference type="eggNOG" id="COG0451">
    <property type="taxonomic scope" value="Bacteria"/>
</dbReference>
<evidence type="ECO:0000313" key="2">
    <source>
        <dbReference type="EMBL" id="AFM39673.1"/>
    </source>
</evidence>
<evidence type="ECO:0000313" key="3">
    <source>
        <dbReference type="Proteomes" id="UP000002892"/>
    </source>
</evidence>
<dbReference type="CDD" id="cd05257">
    <property type="entry name" value="Arna_like_SDR_e"/>
    <property type="match status" value="1"/>
</dbReference>
<accession>I4D1J9</accession>
<proteinExistence type="predicted"/>
<keyword evidence="3" id="KW-1185">Reference proteome</keyword>
<dbReference type="Pfam" id="PF16363">
    <property type="entry name" value="GDP_Man_Dehyd"/>
    <property type="match status" value="1"/>
</dbReference>
<sequence>MLKGETSKVLEGKRVLVTGAGGFIGSHLTENLVRNGAKVRVFIRYNSRDGRGNLEDLEPRILDEIEIVAGDLRDADVIERSLKGCDTVFHLGALVGIPYSYKNPREVVETNVMGTFNVLTAARDLGVERIVHTSTSEVYGSARYVPIDENHPLQGQSPYSASKIGADKLAESFYAAYDLPVVTVRPFNCYGPRQSARAVIPTLITQAVASQEIRLGNIETLRDFTFVTDTVDGFLKASQREAALGKVINVGSGKEISIGELAQVIIKTLGSKAQIFIDESRVRPKRSEVNRLLADNRLAKEILGWEPRVSLEEGITKTMEWISGHLNRFQIGKYQI</sequence>
<dbReference type="HOGENOM" id="CLU_007383_1_7_9"/>
<organism evidence="2 3">
    <name type="scientific">Desulfosporosinus acidiphilus (strain DSM 22704 / JCM 16185 / SJ4)</name>
    <dbReference type="NCBI Taxonomy" id="646529"/>
    <lineage>
        <taxon>Bacteria</taxon>
        <taxon>Bacillati</taxon>
        <taxon>Bacillota</taxon>
        <taxon>Clostridia</taxon>
        <taxon>Eubacteriales</taxon>
        <taxon>Desulfitobacteriaceae</taxon>
        <taxon>Desulfosporosinus</taxon>
    </lineage>
</organism>
<dbReference type="SUPFAM" id="SSF51735">
    <property type="entry name" value="NAD(P)-binding Rossmann-fold domains"/>
    <property type="match status" value="1"/>
</dbReference>
<dbReference type="PANTHER" id="PTHR43000">
    <property type="entry name" value="DTDP-D-GLUCOSE 4,6-DEHYDRATASE-RELATED"/>
    <property type="match status" value="1"/>
</dbReference>
<dbReference type="GO" id="GO:0016831">
    <property type="term" value="F:carboxy-lyase activity"/>
    <property type="evidence" value="ECO:0007669"/>
    <property type="project" value="InterPro"/>
</dbReference>
<reference evidence="2 3" key="1">
    <citation type="journal article" date="2012" name="J. Bacteriol.">
        <title>Complete genome sequences of Desulfosporosinus orientis DSM765T, Desulfosporosinus youngiae DSM17734T, Desulfosporosinus meridiei DSM13257T, and Desulfosporosinus acidiphilus DSM22704T.</title>
        <authorList>
            <person name="Pester M."/>
            <person name="Brambilla E."/>
            <person name="Alazard D."/>
            <person name="Rattei T."/>
            <person name="Weinmaier T."/>
            <person name="Han J."/>
            <person name="Lucas S."/>
            <person name="Lapidus A."/>
            <person name="Cheng J.F."/>
            <person name="Goodwin L."/>
            <person name="Pitluck S."/>
            <person name="Peters L."/>
            <person name="Ovchinnikova G."/>
            <person name="Teshima H."/>
            <person name="Detter J.C."/>
            <person name="Han C.S."/>
            <person name="Tapia R."/>
            <person name="Land M.L."/>
            <person name="Hauser L."/>
            <person name="Kyrpides N.C."/>
            <person name="Ivanova N.N."/>
            <person name="Pagani I."/>
            <person name="Huntmann M."/>
            <person name="Wei C.L."/>
            <person name="Davenport K.W."/>
            <person name="Daligault H."/>
            <person name="Chain P.S."/>
            <person name="Chen A."/>
            <person name="Mavromatis K."/>
            <person name="Markowitz V."/>
            <person name="Szeto E."/>
            <person name="Mikhailova N."/>
            <person name="Pati A."/>
            <person name="Wagner M."/>
            <person name="Woyke T."/>
            <person name="Ollivier B."/>
            <person name="Klenk H.P."/>
            <person name="Spring S."/>
            <person name="Loy A."/>
        </authorList>
    </citation>
    <scope>NUCLEOTIDE SEQUENCE [LARGE SCALE GENOMIC DNA]</scope>
    <source>
        <strain evidence="3">DSM 22704 / JCM 16185 / SJ4</strain>
    </source>
</reference>
<name>I4D1J9_DESAJ</name>